<feature type="domain" description="Serine aminopeptidase S33" evidence="1">
    <location>
        <begin position="28"/>
        <end position="292"/>
    </location>
</feature>
<dbReference type="GeneID" id="63146124"/>
<evidence type="ECO:0000313" key="3">
    <source>
        <dbReference type="Proteomes" id="UP000288197"/>
    </source>
</evidence>
<evidence type="ECO:0000259" key="1">
    <source>
        <dbReference type="Pfam" id="PF12146"/>
    </source>
</evidence>
<dbReference type="InterPro" id="IPR022742">
    <property type="entry name" value="Hydrolase_4"/>
</dbReference>
<organism evidence="2 3">
    <name type="scientific">Vagococcus fluvialis</name>
    <dbReference type="NCBI Taxonomy" id="2738"/>
    <lineage>
        <taxon>Bacteria</taxon>
        <taxon>Bacillati</taxon>
        <taxon>Bacillota</taxon>
        <taxon>Bacilli</taxon>
        <taxon>Lactobacillales</taxon>
        <taxon>Enterococcaceae</taxon>
        <taxon>Vagococcus</taxon>
    </lineage>
</organism>
<sequence>MKKYFVIESMDEKTDLNGVIWQSDTNKAPKAILQIIHGMAEYIERYDEFAQFLNDNNILVVGHDHLGHGESVDIETPLMGYFAKGESADILVEDTYQITNYIKKRYPSLPIFILGHSMGSFVLRNYLKTYSNAVSGAIIMGTGGKKEEVKMTKRLLKGLNTISPKTVNPAFNHLSFNSFNKKIKQPISSNAWLSKNEENVLNYDQDPKCGFIFTNNGFYTLINLVDGATQKNWFKTIRSDLPILIVSGEKDPVGNYGKIPRKVAVELTDNYFGDVTLRLYHDLRHEILNETEKEDVMNDIYDWLTNHL</sequence>
<dbReference type="PANTHER" id="PTHR11614">
    <property type="entry name" value="PHOSPHOLIPASE-RELATED"/>
    <property type="match status" value="1"/>
</dbReference>
<dbReference type="EMBL" id="NGJX01000004">
    <property type="protein sequence ID" value="RSU02745.1"/>
    <property type="molecule type" value="Genomic_DNA"/>
</dbReference>
<reference evidence="2 3" key="1">
    <citation type="submission" date="2017-05" db="EMBL/GenBank/DDBJ databases">
        <title>Vagococcus spp. assemblies.</title>
        <authorList>
            <person name="Gulvik C.A."/>
        </authorList>
    </citation>
    <scope>NUCLEOTIDE SEQUENCE [LARGE SCALE GENOMIC DNA]</scope>
    <source>
        <strain evidence="2 3">NCFB 2497</strain>
    </source>
</reference>
<comment type="caution">
    <text evidence="2">The sequence shown here is derived from an EMBL/GenBank/DDBJ whole genome shotgun (WGS) entry which is preliminary data.</text>
</comment>
<keyword evidence="3" id="KW-1185">Reference proteome</keyword>
<dbReference type="SUPFAM" id="SSF53474">
    <property type="entry name" value="alpha/beta-Hydrolases"/>
    <property type="match status" value="1"/>
</dbReference>
<evidence type="ECO:0000313" key="2">
    <source>
        <dbReference type="EMBL" id="RSU02745.1"/>
    </source>
</evidence>
<dbReference type="Gene3D" id="3.40.50.1820">
    <property type="entry name" value="alpha/beta hydrolase"/>
    <property type="match status" value="1"/>
</dbReference>
<dbReference type="Pfam" id="PF12146">
    <property type="entry name" value="Hydrolase_4"/>
    <property type="match status" value="1"/>
</dbReference>
<dbReference type="Proteomes" id="UP000288197">
    <property type="component" value="Unassembled WGS sequence"/>
</dbReference>
<dbReference type="RefSeq" id="WP_086341575.1">
    <property type="nucleotide sequence ID" value="NZ_CP081459.1"/>
</dbReference>
<name>A0A369B151_9ENTE</name>
<dbReference type="InterPro" id="IPR051044">
    <property type="entry name" value="MAG_DAG_Lipase"/>
</dbReference>
<gene>
    <name evidence="2" type="ORF">CBF32_05620</name>
</gene>
<dbReference type="InterPro" id="IPR029058">
    <property type="entry name" value="AB_hydrolase_fold"/>
</dbReference>
<accession>A0A369B151</accession>
<proteinExistence type="predicted"/>
<protein>
    <recommendedName>
        <fullName evidence="1">Serine aminopeptidase S33 domain-containing protein</fullName>
    </recommendedName>
</protein>
<dbReference type="OrthoDB" id="9806902at2"/>
<dbReference type="AlphaFoldDB" id="A0A369B151"/>